<organism evidence="1 2">
    <name type="scientific">Glossina austeni</name>
    <name type="common">Savannah tsetse fly</name>
    <dbReference type="NCBI Taxonomy" id="7395"/>
    <lineage>
        <taxon>Eukaryota</taxon>
        <taxon>Metazoa</taxon>
        <taxon>Ecdysozoa</taxon>
        <taxon>Arthropoda</taxon>
        <taxon>Hexapoda</taxon>
        <taxon>Insecta</taxon>
        <taxon>Pterygota</taxon>
        <taxon>Neoptera</taxon>
        <taxon>Endopterygota</taxon>
        <taxon>Diptera</taxon>
        <taxon>Brachycera</taxon>
        <taxon>Muscomorpha</taxon>
        <taxon>Hippoboscoidea</taxon>
        <taxon>Glossinidae</taxon>
        <taxon>Glossina</taxon>
    </lineage>
</organism>
<dbReference type="Proteomes" id="UP000078200">
    <property type="component" value="Unassembled WGS sequence"/>
</dbReference>
<name>A0A1A9VS68_GLOAU</name>
<dbReference type="EnsemblMetazoa" id="GAUT045827-RA">
    <property type="protein sequence ID" value="GAUT045827-PA"/>
    <property type="gene ID" value="GAUT045827"/>
</dbReference>
<sequence>MCVSGRRDGSIRVAKWEPELEKELADYNVHVRELEEELVVEEVVVQEVPAQVRSLGRSTPTIGIELSRPIFNSSSANSLIKQSQHAALEEEITCLRNALKDEKKETTLLSEALRQYHLIIYFY</sequence>
<dbReference type="AlphaFoldDB" id="A0A1A9VS68"/>
<reference evidence="1" key="1">
    <citation type="submission" date="2020-05" db="UniProtKB">
        <authorList>
            <consortium name="EnsemblMetazoa"/>
        </authorList>
    </citation>
    <scope>IDENTIFICATION</scope>
    <source>
        <strain evidence="1">TTRI</strain>
    </source>
</reference>
<proteinExistence type="predicted"/>
<evidence type="ECO:0000313" key="1">
    <source>
        <dbReference type="EnsemblMetazoa" id="GAUT045827-PA"/>
    </source>
</evidence>
<keyword evidence="2" id="KW-1185">Reference proteome</keyword>
<evidence type="ECO:0000313" key="2">
    <source>
        <dbReference type="Proteomes" id="UP000078200"/>
    </source>
</evidence>
<dbReference type="VEuPathDB" id="VectorBase:GAUT045827"/>
<protein>
    <submittedName>
        <fullName evidence="1">Uncharacterized protein</fullName>
    </submittedName>
</protein>
<accession>A0A1A9VS68</accession>